<dbReference type="GO" id="GO:0005507">
    <property type="term" value="F:copper ion binding"/>
    <property type="evidence" value="ECO:0007669"/>
    <property type="project" value="TreeGrafter"/>
</dbReference>
<evidence type="ECO:0000256" key="5">
    <source>
        <dbReference type="ARBA" id="ARBA00022801"/>
    </source>
</evidence>
<evidence type="ECO:0000256" key="4">
    <source>
        <dbReference type="ARBA" id="ARBA00022723"/>
    </source>
</evidence>
<evidence type="ECO:0000256" key="6">
    <source>
        <dbReference type="ARBA" id="ARBA00022833"/>
    </source>
</evidence>
<dbReference type="Pfam" id="PF02578">
    <property type="entry name" value="Cu-oxidase_4"/>
    <property type="match status" value="1"/>
</dbReference>
<gene>
    <name evidence="11" type="primary">pgeF</name>
    <name evidence="11" type="ORF">E0E05_13700</name>
</gene>
<dbReference type="Proteomes" id="UP000293719">
    <property type="component" value="Chromosome"/>
</dbReference>
<dbReference type="AlphaFoldDB" id="A0A4P6V4K1"/>
<name>A0A4P6V4K1_9HYPH</name>
<dbReference type="PANTHER" id="PTHR30616">
    <property type="entry name" value="UNCHARACTERIZED PROTEIN YFIH"/>
    <property type="match status" value="1"/>
</dbReference>
<reference evidence="11 12" key="1">
    <citation type="journal article" date="2017" name="Int. J. Syst. Evol. Microbiol.">
        <title>Roseitalea porphyridii gen. nov., sp. nov., isolated from a red alga, and reclassification of Hoeflea suaedae Chung et al. 2013 as Pseudohoeflea suaedae gen. nov., comb. nov.</title>
        <authorList>
            <person name="Hyeon J.W."/>
            <person name="Jeong S.E."/>
            <person name="Baek K."/>
            <person name="Jeon C.O."/>
        </authorList>
    </citation>
    <scope>NUCLEOTIDE SEQUENCE [LARGE SCALE GENOMIC DNA]</scope>
    <source>
        <strain evidence="11 12">MA7-20</strain>
    </source>
</reference>
<dbReference type="CDD" id="cd16833">
    <property type="entry name" value="YfiH"/>
    <property type="match status" value="1"/>
</dbReference>
<comment type="catalytic activity">
    <reaction evidence="8">
        <text>adenosine + phosphate = alpha-D-ribose 1-phosphate + adenine</text>
        <dbReference type="Rhea" id="RHEA:27642"/>
        <dbReference type="ChEBI" id="CHEBI:16335"/>
        <dbReference type="ChEBI" id="CHEBI:16708"/>
        <dbReference type="ChEBI" id="CHEBI:43474"/>
        <dbReference type="ChEBI" id="CHEBI:57720"/>
        <dbReference type="EC" id="2.4.2.1"/>
    </reaction>
    <physiologicalReaction direction="left-to-right" evidence="8">
        <dbReference type="Rhea" id="RHEA:27643"/>
    </physiologicalReaction>
</comment>
<dbReference type="KEGG" id="rpod:E0E05_13700"/>
<dbReference type="GO" id="GO:0017061">
    <property type="term" value="F:S-methyl-5-thioadenosine phosphorylase activity"/>
    <property type="evidence" value="ECO:0007669"/>
    <property type="project" value="UniProtKB-EC"/>
</dbReference>
<evidence type="ECO:0000313" key="11">
    <source>
        <dbReference type="EMBL" id="QBK31566.1"/>
    </source>
</evidence>
<evidence type="ECO:0000256" key="7">
    <source>
        <dbReference type="ARBA" id="ARBA00047989"/>
    </source>
</evidence>
<keyword evidence="5" id="KW-0378">Hydrolase</keyword>
<keyword evidence="6" id="KW-0862">Zinc</keyword>
<dbReference type="InterPro" id="IPR038371">
    <property type="entry name" value="Cu_polyphenol_OxRdtase_sf"/>
</dbReference>
<dbReference type="GO" id="GO:0016787">
    <property type="term" value="F:hydrolase activity"/>
    <property type="evidence" value="ECO:0007669"/>
    <property type="project" value="UniProtKB-KW"/>
</dbReference>
<comment type="catalytic activity">
    <reaction evidence="1">
        <text>inosine + phosphate = alpha-D-ribose 1-phosphate + hypoxanthine</text>
        <dbReference type="Rhea" id="RHEA:27646"/>
        <dbReference type="ChEBI" id="CHEBI:17368"/>
        <dbReference type="ChEBI" id="CHEBI:17596"/>
        <dbReference type="ChEBI" id="CHEBI:43474"/>
        <dbReference type="ChEBI" id="CHEBI:57720"/>
        <dbReference type="EC" id="2.4.2.1"/>
    </reaction>
    <physiologicalReaction direction="left-to-right" evidence="1">
        <dbReference type="Rhea" id="RHEA:27647"/>
    </physiologicalReaction>
</comment>
<dbReference type="InterPro" id="IPR003730">
    <property type="entry name" value="Cu_polyphenol_OxRdtase"/>
</dbReference>
<organism evidence="11 12">
    <name type="scientific">Roseitalea porphyridii</name>
    <dbReference type="NCBI Taxonomy" id="1852022"/>
    <lineage>
        <taxon>Bacteria</taxon>
        <taxon>Pseudomonadati</taxon>
        <taxon>Pseudomonadota</taxon>
        <taxon>Alphaproteobacteria</taxon>
        <taxon>Hyphomicrobiales</taxon>
        <taxon>Ahrensiaceae</taxon>
        <taxon>Roseitalea</taxon>
    </lineage>
</organism>
<dbReference type="NCBIfam" id="TIGR00726">
    <property type="entry name" value="peptidoglycan editing factor PgeF"/>
    <property type="match status" value="1"/>
</dbReference>
<keyword evidence="4" id="KW-0479">Metal-binding</keyword>
<dbReference type="RefSeq" id="WP_131617226.1">
    <property type="nucleotide sequence ID" value="NZ_CP036532.1"/>
</dbReference>
<evidence type="ECO:0000256" key="9">
    <source>
        <dbReference type="ARBA" id="ARBA00049893"/>
    </source>
</evidence>
<protein>
    <recommendedName>
        <fullName evidence="10">Purine nucleoside phosphorylase</fullName>
    </recommendedName>
</protein>
<dbReference type="PANTHER" id="PTHR30616:SF2">
    <property type="entry name" value="PURINE NUCLEOSIDE PHOSPHORYLASE LACC1"/>
    <property type="match status" value="1"/>
</dbReference>
<comment type="catalytic activity">
    <reaction evidence="7">
        <text>adenosine + H2O + H(+) = inosine + NH4(+)</text>
        <dbReference type="Rhea" id="RHEA:24408"/>
        <dbReference type="ChEBI" id="CHEBI:15377"/>
        <dbReference type="ChEBI" id="CHEBI:15378"/>
        <dbReference type="ChEBI" id="CHEBI:16335"/>
        <dbReference type="ChEBI" id="CHEBI:17596"/>
        <dbReference type="ChEBI" id="CHEBI:28938"/>
        <dbReference type="EC" id="3.5.4.4"/>
    </reaction>
    <physiologicalReaction direction="left-to-right" evidence="7">
        <dbReference type="Rhea" id="RHEA:24409"/>
    </physiologicalReaction>
</comment>
<accession>A0A4P6V4K1</accession>
<keyword evidence="3" id="KW-0808">Transferase</keyword>
<evidence type="ECO:0000256" key="1">
    <source>
        <dbReference type="ARBA" id="ARBA00000553"/>
    </source>
</evidence>
<dbReference type="Gene3D" id="3.60.140.10">
    <property type="entry name" value="CNF1/YfiH-like putative cysteine hydrolases"/>
    <property type="match status" value="1"/>
</dbReference>
<proteinExistence type="inferred from homology"/>
<evidence type="ECO:0000313" key="12">
    <source>
        <dbReference type="Proteomes" id="UP000293719"/>
    </source>
</evidence>
<dbReference type="OrthoDB" id="4279at2"/>
<evidence type="ECO:0000256" key="8">
    <source>
        <dbReference type="ARBA" id="ARBA00048968"/>
    </source>
</evidence>
<dbReference type="InterPro" id="IPR011324">
    <property type="entry name" value="Cytotoxic_necrot_fac-like_cat"/>
</dbReference>
<evidence type="ECO:0000256" key="10">
    <source>
        <dbReference type="RuleBase" id="RU361274"/>
    </source>
</evidence>
<dbReference type="EMBL" id="CP036532">
    <property type="protein sequence ID" value="QBK31566.1"/>
    <property type="molecule type" value="Genomic_DNA"/>
</dbReference>
<comment type="similarity">
    <text evidence="2 10">Belongs to the purine nucleoside phosphorylase YfiH/LACC1 family.</text>
</comment>
<evidence type="ECO:0000256" key="2">
    <source>
        <dbReference type="ARBA" id="ARBA00007353"/>
    </source>
</evidence>
<dbReference type="GeneID" id="90768357"/>
<sequence>MNEHRPPDLQPVTDVDLSASGGVRHGFFTRAGGVSEGLYAGLNTGLGSDDDPASVAENRRRIAGWLDADPGALGGCHQIHSADVVTIDRPIPAGERPKADALVTATPGLPISVLTADCAPVLFADADGGVIGAAHAGWKGALAGVLDNTVAAMEALGAGRDRIRAVVGPTISQASYEVGPEFRDRFLDADPGNDRFFAPGDRAGHHRFDLVGYCLARLSAAGVIAAASGQCTYADEARFFSYRRATHRGEPDYGRQMSAIMLV</sequence>
<dbReference type="SUPFAM" id="SSF64438">
    <property type="entry name" value="CNF1/YfiH-like putative cysteine hydrolases"/>
    <property type="match status" value="1"/>
</dbReference>
<comment type="catalytic activity">
    <reaction evidence="9">
        <text>S-methyl-5'-thioadenosine + phosphate = 5-(methylsulfanyl)-alpha-D-ribose 1-phosphate + adenine</text>
        <dbReference type="Rhea" id="RHEA:11852"/>
        <dbReference type="ChEBI" id="CHEBI:16708"/>
        <dbReference type="ChEBI" id="CHEBI:17509"/>
        <dbReference type="ChEBI" id="CHEBI:43474"/>
        <dbReference type="ChEBI" id="CHEBI:58533"/>
        <dbReference type="EC" id="2.4.2.28"/>
    </reaction>
    <physiologicalReaction direction="left-to-right" evidence="9">
        <dbReference type="Rhea" id="RHEA:11853"/>
    </physiologicalReaction>
</comment>
<evidence type="ECO:0000256" key="3">
    <source>
        <dbReference type="ARBA" id="ARBA00022679"/>
    </source>
</evidence>
<keyword evidence="12" id="KW-1185">Reference proteome</keyword>